<dbReference type="Proteomes" id="UP000182444">
    <property type="component" value="Chromosome 1A"/>
</dbReference>
<gene>
    <name evidence="1" type="ORF">YALI1_A17983g</name>
</gene>
<evidence type="ECO:0000313" key="1">
    <source>
        <dbReference type="EMBL" id="AOW00790.1"/>
    </source>
</evidence>
<accession>A0A1D8N582</accession>
<dbReference type="VEuPathDB" id="FungiDB:YALI1_A17983g"/>
<evidence type="ECO:0000313" key="2">
    <source>
        <dbReference type="Proteomes" id="UP000182444"/>
    </source>
</evidence>
<reference evidence="1 2" key="1">
    <citation type="journal article" date="2016" name="PLoS ONE">
        <title>Sequence Assembly of Yarrowia lipolytica Strain W29/CLIB89 Shows Transposable Element Diversity.</title>
        <authorList>
            <person name="Magnan C."/>
            <person name="Yu J."/>
            <person name="Chang I."/>
            <person name="Jahn E."/>
            <person name="Kanomata Y."/>
            <person name="Wu J."/>
            <person name="Zeller M."/>
            <person name="Oakes M."/>
            <person name="Baldi P."/>
            <person name="Sandmeyer S."/>
        </authorList>
    </citation>
    <scope>NUCLEOTIDE SEQUENCE [LARGE SCALE GENOMIC DNA]</scope>
    <source>
        <strain evidence="2">CLIB89(W29)</strain>
    </source>
</reference>
<dbReference type="EMBL" id="CP017553">
    <property type="protein sequence ID" value="AOW00790.1"/>
    <property type="molecule type" value="Genomic_DNA"/>
</dbReference>
<dbReference type="RefSeq" id="XP_068137947.1">
    <property type="nucleotide sequence ID" value="XM_068281846.1"/>
</dbReference>
<protein>
    <submittedName>
        <fullName evidence="1">Uncharacterized protein</fullName>
    </submittedName>
</protein>
<dbReference type="AlphaFoldDB" id="A0A1D8N582"/>
<sequence>MNTETARGLGHWILSVAVSKRRLCVKQTVCPSLARFKPHVNQLFVLTQVSNRPAIVADPGSWGRRGSTTLVSFLLSASGCFDTIRISFMCGLHV</sequence>
<proteinExistence type="predicted"/>
<organism evidence="1 2">
    <name type="scientific">Yarrowia lipolytica</name>
    <name type="common">Candida lipolytica</name>
    <dbReference type="NCBI Taxonomy" id="4952"/>
    <lineage>
        <taxon>Eukaryota</taxon>
        <taxon>Fungi</taxon>
        <taxon>Dikarya</taxon>
        <taxon>Ascomycota</taxon>
        <taxon>Saccharomycotina</taxon>
        <taxon>Dipodascomycetes</taxon>
        <taxon>Dipodascales</taxon>
        <taxon>Dipodascales incertae sedis</taxon>
        <taxon>Yarrowia</taxon>
    </lineage>
</organism>
<dbReference type="GeneID" id="94582507"/>
<name>A0A1D8N582_YARLL</name>